<feature type="transmembrane region" description="Helical" evidence="1">
    <location>
        <begin position="157"/>
        <end position="173"/>
    </location>
</feature>
<protein>
    <recommendedName>
        <fullName evidence="4">Rhomboid family intramembrane serine protease</fullName>
    </recommendedName>
</protein>
<dbReference type="EMBL" id="CP079105">
    <property type="protein sequence ID" value="QXQ13983.1"/>
    <property type="molecule type" value="Genomic_DNA"/>
</dbReference>
<evidence type="ECO:0000256" key="1">
    <source>
        <dbReference type="SAM" id="Phobius"/>
    </source>
</evidence>
<accession>A0ABX8S7Y9</accession>
<evidence type="ECO:0008006" key="4">
    <source>
        <dbReference type="Google" id="ProtNLM"/>
    </source>
</evidence>
<keyword evidence="1" id="KW-0472">Membrane</keyword>
<name>A0ABX8S7Y9_9ACTN</name>
<organism evidence="2 3">
    <name type="scientific">Skermania pinensis</name>
    <dbReference type="NCBI Taxonomy" id="39122"/>
    <lineage>
        <taxon>Bacteria</taxon>
        <taxon>Bacillati</taxon>
        <taxon>Actinomycetota</taxon>
        <taxon>Actinomycetes</taxon>
        <taxon>Mycobacteriales</taxon>
        <taxon>Gordoniaceae</taxon>
        <taxon>Skermania</taxon>
    </lineage>
</organism>
<dbReference type="InterPro" id="IPR046862">
    <property type="entry name" value="Rhomboid_2"/>
</dbReference>
<keyword evidence="3" id="KW-1185">Reference proteome</keyword>
<feature type="transmembrane region" description="Helical" evidence="1">
    <location>
        <begin position="130"/>
        <end position="150"/>
    </location>
</feature>
<keyword evidence="1" id="KW-0812">Transmembrane</keyword>
<dbReference type="RefSeq" id="WP_066472008.1">
    <property type="nucleotide sequence ID" value="NZ_CBCRUZ010000006.1"/>
</dbReference>
<feature type="transmembrane region" description="Helical" evidence="1">
    <location>
        <begin position="98"/>
        <end position="124"/>
    </location>
</feature>
<feature type="transmembrane region" description="Helical" evidence="1">
    <location>
        <begin position="211"/>
        <end position="244"/>
    </location>
</feature>
<evidence type="ECO:0000313" key="3">
    <source>
        <dbReference type="Proteomes" id="UP000887023"/>
    </source>
</evidence>
<keyword evidence="1" id="KW-1133">Transmembrane helix</keyword>
<sequence>MSSTVRAVVRRVPVPVALGYIGILAVTSTLLGVLDPATRAAVIDGASTNLDNLSRGRIDTLVTSVFVVDNRSTWLWLPLFGALLIVGELALGARRLLLTLVVGNLVATAVVAIGLAIAVLGRWAPEEVSHAPDVGVSYGAVALVGALTAAAPRPWRGAWIGLWLAAAASSLVSESTFTAWGHVVALGTGFGLAVVYARRVAGWRRSWLPDVLLVVGCGYPAAVFGLLSPGLFVVLAAAGLGALLDRRWRGQPSPG</sequence>
<feature type="transmembrane region" description="Helical" evidence="1">
    <location>
        <begin position="73"/>
        <end position="91"/>
    </location>
</feature>
<proteinExistence type="predicted"/>
<feature type="transmembrane region" description="Helical" evidence="1">
    <location>
        <begin position="12"/>
        <end position="34"/>
    </location>
</feature>
<dbReference type="Pfam" id="PF20401">
    <property type="entry name" value="Rhomboid_2"/>
    <property type="match status" value="1"/>
</dbReference>
<evidence type="ECO:0000313" key="2">
    <source>
        <dbReference type="EMBL" id="QXQ13983.1"/>
    </source>
</evidence>
<gene>
    <name evidence="2" type="ORF">KV203_00465</name>
</gene>
<reference evidence="2" key="1">
    <citation type="submission" date="2021-07" db="EMBL/GenBank/DDBJ databases">
        <title>Candidatus Kaistella beijingensis sp. nov. isolated from a municipal wastewater treatment plant is involved in sludge foaming.</title>
        <authorList>
            <person name="Song Y."/>
            <person name="Liu S.-J."/>
        </authorList>
    </citation>
    <scope>NUCLEOTIDE SEQUENCE</scope>
    <source>
        <strain evidence="2">DSM 43998</strain>
    </source>
</reference>
<dbReference type="Proteomes" id="UP000887023">
    <property type="component" value="Chromosome"/>
</dbReference>